<proteinExistence type="predicted"/>
<reference evidence="2" key="1">
    <citation type="submission" date="2022-10" db="EMBL/GenBank/DDBJ databases">
        <title>Adaptive evolution leads to modifications in subtelomeric GC content in a zoonotic Cryptosporidium species.</title>
        <authorList>
            <person name="Li J."/>
            <person name="Feng Y."/>
            <person name="Xiao L."/>
        </authorList>
    </citation>
    <scope>NUCLEOTIDE SEQUENCE</scope>
    <source>
        <strain evidence="2">25894</strain>
    </source>
</reference>
<gene>
    <name evidence="2" type="ORF">OJ252_706</name>
</gene>
<feature type="region of interest" description="Disordered" evidence="1">
    <location>
        <begin position="266"/>
        <end position="343"/>
    </location>
</feature>
<evidence type="ECO:0000256" key="1">
    <source>
        <dbReference type="SAM" id="MobiDB-lite"/>
    </source>
</evidence>
<feature type="compositionally biased region" description="Basic and acidic residues" evidence="1">
    <location>
        <begin position="266"/>
        <end position="289"/>
    </location>
</feature>
<feature type="compositionally biased region" description="Basic and acidic residues" evidence="1">
    <location>
        <begin position="331"/>
        <end position="343"/>
    </location>
</feature>
<evidence type="ECO:0000313" key="2">
    <source>
        <dbReference type="EMBL" id="KAJ1614294.1"/>
    </source>
</evidence>
<dbReference type="Proteomes" id="UP001071777">
    <property type="component" value="Unassembled WGS sequence"/>
</dbReference>
<protein>
    <submittedName>
        <fullName evidence="2">Uncharacterized protein</fullName>
    </submittedName>
</protein>
<sequence>MYIGAQKRTGPVELELVGEIPRTERLDTDIISPTSYDDVFEVIPTYRGARSKSELRLDMPEDLKARMCEVLRFCGVSEFDREDSGQQERSSRGLRSVRPLKTHSLGPPFLIRLMRYNILERKSPSYFDFGVNLTLPTSCLVSEHRLLRTVHPRDNPWYKGCRRLIVVGVPSSLLPGDIAEMFLSFSKKLSLNQKMWDCEAPTGELKSSSKQFFSLMELGIKRFTNLFTTENRDHYLNHGLIGVPRGGGGPQLVGGAECRPIPVLWERADRHSGPPGEEGVRGGDADRILSQKHSPPGLRRAECQGDPEKGLYGIGQDRAHSALPTGGLPAESRDHQEADCQSL</sequence>
<keyword evidence="3" id="KW-1185">Reference proteome</keyword>
<evidence type="ECO:0000313" key="3">
    <source>
        <dbReference type="Proteomes" id="UP001071777"/>
    </source>
</evidence>
<name>A0ABQ8PAB4_9CRYT</name>
<organism evidence="2 3">
    <name type="scientific">Cryptosporidium canis</name>
    <dbReference type="NCBI Taxonomy" id="195482"/>
    <lineage>
        <taxon>Eukaryota</taxon>
        <taxon>Sar</taxon>
        <taxon>Alveolata</taxon>
        <taxon>Apicomplexa</taxon>
        <taxon>Conoidasida</taxon>
        <taxon>Coccidia</taxon>
        <taxon>Eucoccidiorida</taxon>
        <taxon>Eimeriorina</taxon>
        <taxon>Cryptosporidiidae</taxon>
        <taxon>Cryptosporidium</taxon>
    </lineage>
</organism>
<accession>A0ABQ8PAB4</accession>
<comment type="caution">
    <text evidence="2">The sequence shown here is derived from an EMBL/GenBank/DDBJ whole genome shotgun (WGS) entry which is preliminary data.</text>
</comment>
<feature type="compositionally biased region" description="Basic and acidic residues" evidence="1">
    <location>
        <begin position="299"/>
        <end position="309"/>
    </location>
</feature>
<dbReference type="EMBL" id="JAPCXB010000024">
    <property type="protein sequence ID" value="KAJ1614294.1"/>
    <property type="molecule type" value="Genomic_DNA"/>
</dbReference>